<evidence type="ECO:0000313" key="1">
    <source>
        <dbReference type="EMBL" id="AFY93376.1"/>
    </source>
</evidence>
<organism evidence="1 2">
    <name type="scientific">Chamaesiphon minutus (strain ATCC 27169 / PCC 6605)</name>
    <dbReference type="NCBI Taxonomy" id="1173020"/>
    <lineage>
        <taxon>Bacteria</taxon>
        <taxon>Bacillati</taxon>
        <taxon>Cyanobacteriota</taxon>
        <taxon>Cyanophyceae</taxon>
        <taxon>Gomontiellales</taxon>
        <taxon>Chamaesiphonaceae</taxon>
        <taxon>Chamaesiphon</taxon>
    </lineage>
</organism>
<dbReference type="eggNOG" id="COG5469">
    <property type="taxonomic scope" value="Bacteria"/>
</dbReference>
<dbReference type="PATRIC" id="fig|1173020.3.peg.2614"/>
<accession>K9UG38</accession>
<keyword evidence="2" id="KW-1185">Reference proteome</keyword>
<gene>
    <name evidence="1" type="ORF">Cha6605_2299</name>
</gene>
<dbReference type="STRING" id="1173020.Cha6605_2299"/>
<dbReference type="KEGG" id="cmp:Cha6605_2299"/>
<dbReference type="Pfam" id="PF07845">
    <property type="entry name" value="DUF1636"/>
    <property type="match status" value="1"/>
</dbReference>
<protein>
    <submittedName>
        <fullName evidence="1">Putative metal-binding protein</fullName>
    </submittedName>
</protein>
<sequence>MNDKHTIFVCQSCAGNWQNGREVGNSGGYLLHQELTTQLATNPLAEDFEVKPVKCMGACNRPCVVAFAAAGKSTYLFGDLDRTALAEVSQSILECASLYHSKPDGTMKWSERPERLRKSVIGIVPSIEIPISI</sequence>
<reference evidence="1 2" key="1">
    <citation type="submission" date="2012-05" db="EMBL/GenBank/DDBJ databases">
        <title>Finished chromosome of genome of Chamaesiphon sp. PCC 6605.</title>
        <authorList>
            <consortium name="US DOE Joint Genome Institute"/>
            <person name="Gugger M."/>
            <person name="Coursin T."/>
            <person name="Rippka R."/>
            <person name="Tandeau De Marsac N."/>
            <person name="Huntemann M."/>
            <person name="Wei C.-L."/>
            <person name="Han J."/>
            <person name="Detter J.C."/>
            <person name="Han C."/>
            <person name="Tapia R."/>
            <person name="Chen A."/>
            <person name="Kyrpides N."/>
            <person name="Mavromatis K."/>
            <person name="Markowitz V."/>
            <person name="Szeto E."/>
            <person name="Ivanova N."/>
            <person name="Pagani I."/>
            <person name="Pati A."/>
            <person name="Goodwin L."/>
            <person name="Nordberg H.P."/>
            <person name="Cantor M.N."/>
            <person name="Hua S.X."/>
            <person name="Woyke T."/>
            <person name="Kerfeld C.A."/>
        </authorList>
    </citation>
    <scope>NUCLEOTIDE SEQUENCE [LARGE SCALE GENOMIC DNA]</scope>
    <source>
        <strain evidence="2">ATCC 27169 / PCC 6605</strain>
    </source>
</reference>
<dbReference type="Gene3D" id="3.40.30.10">
    <property type="entry name" value="Glutaredoxin"/>
    <property type="match status" value="1"/>
</dbReference>
<name>K9UG38_CHAP6</name>
<dbReference type="EMBL" id="CP003600">
    <property type="protein sequence ID" value="AFY93376.1"/>
    <property type="molecule type" value="Genomic_DNA"/>
</dbReference>
<dbReference type="InterPro" id="IPR012863">
    <property type="entry name" value="DUF1636"/>
</dbReference>
<evidence type="ECO:0000313" key="2">
    <source>
        <dbReference type="Proteomes" id="UP000010366"/>
    </source>
</evidence>
<dbReference type="InterPro" id="IPR036249">
    <property type="entry name" value="Thioredoxin-like_sf"/>
</dbReference>
<dbReference type="RefSeq" id="WP_015159526.1">
    <property type="nucleotide sequence ID" value="NC_019697.1"/>
</dbReference>
<dbReference type="AlphaFoldDB" id="K9UG38"/>
<dbReference type="Proteomes" id="UP000010366">
    <property type="component" value="Chromosome"/>
</dbReference>
<dbReference type="SUPFAM" id="SSF52833">
    <property type="entry name" value="Thioredoxin-like"/>
    <property type="match status" value="1"/>
</dbReference>
<proteinExistence type="predicted"/>
<dbReference type="HOGENOM" id="CLU_125446_2_0_3"/>
<dbReference type="OrthoDB" id="424426at2"/>